<keyword evidence="3" id="KW-1185">Reference proteome</keyword>
<feature type="chain" id="PRO_5042849695" description="Cell wall protein PhiA" evidence="1">
    <location>
        <begin position="18"/>
        <end position="186"/>
    </location>
</feature>
<evidence type="ECO:0000313" key="3">
    <source>
        <dbReference type="Proteomes" id="UP001303760"/>
    </source>
</evidence>
<dbReference type="Proteomes" id="UP001303760">
    <property type="component" value="Unassembled WGS sequence"/>
</dbReference>
<evidence type="ECO:0000256" key="1">
    <source>
        <dbReference type="SAM" id="SignalP"/>
    </source>
</evidence>
<name>A0AAN7C184_9PEZI</name>
<evidence type="ECO:0000313" key="2">
    <source>
        <dbReference type="EMBL" id="KAK4233247.1"/>
    </source>
</evidence>
<reference evidence="2" key="1">
    <citation type="journal article" date="2023" name="Mol. Phylogenet. Evol.">
        <title>Genome-scale phylogeny and comparative genomics of the fungal order Sordariales.</title>
        <authorList>
            <person name="Hensen N."/>
            <person name="Bonometti L."/>
            <person name="Westerberg I."/>
            <person name="Brannstrom I.O."/>
            <person name="Guillou S."/>
            <person name="Cros-Aarteil S."/>
            <person name="Calhoun S."/>
            <person name="Haridas S."/>
            <person name="Kuo A."/>
            <person name="Mondo S."/>
            <person name="Pangilinan J."/>
            <person name="Riley R."/>
            <person name="LaButti K."/>
            <person name="Andreopoulos B."/>
            <person name="Lipzen A."/>
            <person name="Chen C."/>
            <person name="Yan M."/>
            <person name="Daum C."/>
            <person name="Ng V."/>
            <person name="Clum A."/>
            <person name="Steindorff A."/>
            <person name="Ohm R.A."/>
            <person name="Martin F."/>
            <person name="Silar P."/>
            <person name="Natvig D.O."/>
            <person name="Lalanne C."/>
            <person name="Gautier V."/>
            <person name="Ament-Velasquez S.L."/>
            <person name="Kruys A."/>
            <person name="Hutchinson M.I."/>
            <person name="Powell A.J."/>
            <person name="Barry K."/>
            <person name="Miller A.N."/>
            <person name="Grigoriev I.V."/>
            <person name="Debuchy R."/>
            <person name="Gladieux P."/>
            <person name="Hiltunen Thoren M."/>
            <person name="Johannesson H."/>
        </authorList>
    </citation>
    <scope>NUCLEOTIDE SEQUENCE</scope>
    <source>
        <strain evidence="2">CBS 532.94</strain>
    </source>
</reference>
<gene>
    <name evidence="2" type="ORF">C8A03DRAFT_39059</name>
</gene>
<sequence>MQLNAVLLSLFAAAASAAPAGDERKFGIMALRSASPIHFAPAKATQGKLVFNLPDSKMDAQCTDGSKGEKGAIFTLKDGELYLYGKDQVQQIYVNRSGMGQGVLGYFNKDTSNPPRNSELKGWAVDATENLTFDGTGLLACPGGDDAFYIWASGVDKPAGIEGCLPFSARTVTQNDAAECTYSTRE</sequence>
<protein>
    <recommendedName>
        <fullName evidence="4">Cell wall protein PhiA</fullName>
    </recommendedName>
</protein>
<reference evidence="2" key="2">
    <citation type="submission" date="2023-05" db="EMBL/GenBank/DDBJ databases">
        <authorList>
            <consortium name="Lawrence Berkeley National Laboratory"/>
            <person name="Steindorff A."/>
            <person name="Hensen N."/>
            <person name="Bonometti L."/>
            <person name="Westerberg I."/>
            <person name="Brannstrom I.O."/>
            <person name="Guillou S."/>
            <person name="Cros-Aarteil S."/>
            <person name="Calhoun S."/>
            <person name="Haridas S."/>
            <person name="Kuo A."/>
            <person name="Mondo S."/>
            <person name="Pangilinan J."/>
            <person name="Riley R."/>
            <person name="Labutti K."/>
            <person name="Andreopoulos B."/>
            <person name="Lipzen A."/>
            <person name="Chen C."/>
            <person name="Yanf M."/>
            <person name="Daum C."/>
            <person name="Ng V."/>
            <person name="Clum A."/>
            <person name="Ohm R."/>
            <person name="Martin F."/>
            <person name="Silar P."/>
            <person name="Natvig D."/>
            <person name="Lalanne C."/>
            <person name="Gautier V."/>
            <person name="Ament-Velasquez S.L."/>
            <person name="Kruys A."/>
            <person name="Hutchinson M.I."/>
            <person name="Powell A.J."/>
            <person name="Barry K."/>
            <person name="Miller A.N."/>
            <person name="Grigoriev I.V."/>
            <person name="Debuchy R."/>
            <person name="Gladieux P."/>
            <person name="Thoren M.H."/>
            <person name="Johannesson H."/>
        </authorList>
    </citation>
    <scope>NUCLEOTIDE SEQUENCE</scope>
    <source>
        <strain evidence="2">CBS 532.94</strain>
    </source>
</reference>
<evidence type="ECO:0008006" key="4">
    <source>
        <dbReference type="Google" id="ProtNLM"/>
    </source>
</evidence>
<dbReference type="EMBL" id="MU860613">
    <property type="protein sequence ID" value="KAK4233247.1"/>
    <property type="molecule type" value="Genomic_DNA"/>
</dbReference>
<feature type="signal peptide" evidence="1">
    <location>
        <begin position="1"/>
        <end position="17"/>
    </location>
</feature>
<accession>A0AAN7C184</accession>
<organism evidence="2 3">
    <name type="scientific">Achaetomium macrosporum</name>
    <dbReference type="NCBI Taxonomy" id="79813"/>
    <lineage>
        <taxon>Eukaryota</taxon>
        <taxon>Fungi</taxon>
        <taxon>Dikarya</taxon>
        <taxon>Ascomycota</taxon>
        <taxon>Pezizomycotina</taxon>
        <taxon>Sordariomycetes</taxon>
        <taxon>Sordariomycetidae</taxon>
        <taxon>Sordariales</taxon>
        <taxon>Chaetomiaceae</taxon>
        <taxon>Achaetomium</taxon>
    </lineage>
</organism>
<proteinExistence type="predicted"/>
<keyword evidence="1" id="KW-0732">Signal</keyword>
<comment type="caution">
    <text evidence="2">The sequence shown here is derived from an EMBL/GenBank/DDBJ whole genome shotgun (WGS) entry which is preliminary data.</text>
</comment>
<dbReference type="AlphaFoldDB" id="A0AAN7C184"/>